<evidence type="ECO:0000256" key="1">
    <source>
        <dbReference type="SAM" id="MobiDB-lite"/>
    </source>
</evidence>
<feature type="non-terminal residue" evidence="2">
    <location>
        <position position="23"/>
    </location>
</feature>
<dbReference type="AlphaFoldDB" id="A0A382NZM2"/>
<feature type="non-terminal residue" evidence="2">
    <location>
        <position position="1"/>
    </location>
</feature>
<feature type="region of interest" description="Disordered" evidence="1">
    <location>
        <begin position="1"/>
        <end position="23"/>
    </location>
</feature>
<dbReference type="EMBL" id="UINC01103891">
    <property type="protein sequence ID" value="SVC66624.1"/>
    <property type="molecule type" value="Genomic_DNA"/>
</dbReference>
<reference evidence="2" key="1">
    <citation type="submission" date="2018-05" db="EMBL/GenBank/DDBJ databases">
        <authorList>
            <person name="Lanie J.A."/>
            <person name="Ng W.-L."/>
            <person name="Kazmierczak K.M."/>
            <person name="Andrzejewski T.M."/>
            <person name="Davidsen T.M."/>
            <person name="Wayne K.J."/>
            <person name="Tettelin H."/>
            <person name="Glass J.I."/>
            <person name="Rusch D."/>
            <person name="Podicherti R."/>
            <person name="Tsui H.-C.T."/>
            <person name="Winkler M.E."/>
        </authorList>
    </citation>
    <scope>NUCLEOTIDE SEQUENCE</scope>
</reference>
<name>A0A382NZM2_9ZZZZ</name>
<sequence length="23" mass="2491">MSNNEILQVVAEYQPSGDQPSAI</sequence>
<proteinExistence type="predicted"/>
<accession>A0A382NZM2</accession>
<gene>
    <name evidence="2" type="ORF">METZ01_LOCUS319478</name>
</gene>
<evidence type="ECO:0000313" key="2">
    <source>
        <dbReference type="EMBL" id="SVC66624.1"/>
    </source>
</evidence>
<protein>
    <submittedName>
        <fullName evidence="2">Uncharacterized protein</fullName>
    </submittedName>
</protein>
<organism evidence="2">
    <name type="scientific">marine metagenome</name>
    <dbReference type="NCBI Taxonomy" id="408172"/>
    <lineage>
        <taxon>unclassified sequences</taxon>
        <taxon>metagenomes</taxon>
        <taxon>ecological metagenomes</taxon>
    </lineage>
</organism>